<dbReference type="InterPro" id="IPR004570">
    <property type="entry name" value="Phosphatidylglycerol_P_synth"/>
</dbReference>
<evidence type="ECO:0000256" key="5">
    <source>
        <dbReference type="ARBA" id="ARBA00022692"/>
    </source>
</evidence>
<name>A0A239PD20_9ACTN</name>
<evidence type="ECO:0000256" key="1">
    <source>
        <dbReference type="ARBA" id="ARBA00004141"/>
    </source>
</evidence>
<evidence type="ECO:0000256" key="6">
    <source>
        <dbReference type="ARBA" id="ARBA00022989"/>
    </source>
</evidence>
<gene>
    <name evidence="14" type="ORF">SAMN05421812_118107</name>
</gene>
<evidence type="ECO:0000256" key="8">
    <source>
        <dbReference type="ARBA" id="ARBA00023136"/>
    </source>
</evidence>
<feature type="transmembrane region" description="Helical" evidence="13">
    <location>
        <begin position="15"/>
        <end position="38"/>
    </location>
</feature>
<sequence length="215" mass="22951">MTGASDPAPTTVAPILNAANGLTLLRLLLVPVFVALVVTSQLEHAGWRIAACLTFAFASATDLVDGWIARRYGLVTPFGKVADPIADKALTGAALVLLSFYDALPWWVTALILVREWGITLMRFWVIRYGVIAASRGGKLKTALQILAIAWYLWPVPSVVQPVGPWIMGAAVVVTVVTGLDYILQAIRLRRSARRADRVAAKDGAGSTDSAGSKA</sequence>
<evidence type="ECO:0000256" key="12">
    <source>
        <dbReference type="RuleBase" id="RU003750"/>
    </source>
</evidence>
<keyword evidence="4 12" id="KW-0808">Transferase</keyword>
<dbReference type="PIRSF" id="PIRSF000847">
    <property type="entry name" value="Phos_ph_gly_syn"/>
    <property type="match status" value="1"/>
</dbReference>
<keyword evidence="8 13" id="KW-0472">Membrane</keyword>
<evidence type="ECO:0000313" key="14">
    <source>
        <dbReference type="EMBL" id="SNT64845.1"/>
    </source>
</evidence>
<evidence type="ECO:0000256" key="10">
    <source>
        <dbReference type="ARBA" id="ARBA00023264"/>
    </source>
</evidence>
<dbReference type="PROSITE" id="PS00379">
    <property type="entry name" value="CDP_ALCOHOL_P_TRANSF"/>
    <property type="match status" value="1"/>
</dbReference>
<proteinExistence type="inferred from homology"/>
<comment type="similarity">
    <text evidence="2 12">Belongs to the CDP-alcohol phosphatidyltransferase class-I family.</text>
</comment>
<evidence type="ECO:0000256" key="13">
    <source>
        <dbReference type="SAM" id="Phobius"/>
    </source>
</evidence>
<dbReference type="InterPro" id="IPR000462">
    <property type="entry name" value="CDP-OH_P_trans"/>
</dbReference>
<dbReference type="EC" id="2.7.8.5" evidence="11"/>
<evidence type="ECO:0000256" key="7">
    <source>
        <dbReference type="ARBA" id="ARBA00023098"/>
    </source>
</evidence>
<dbReference type="UniPathway" id="UPA00085"/>
<dbReference type="InterPro" id="IPR050324">
    <property type="entry name" value="CDP-alcohol_PTase-I"/>
</dbReference>
<reference evidence="14 15" key="1">
    <citation type="submission" date="2017-06" db="EMBL/GenBank/DDBJ databases">
        <authorList>
            <person name="Kim H.J."/>
            <person name="Triplett B.A."/>
        </authorList>
    </citation>
    <scope>NUCLEOTIDE SEQUENCE [LARGE SCALE GENOMIC DNA]</scope>
    <source>
        <strain evidence="14 15">CGMCC 4.5593</strain>
    </source>
</reference>
<dbReference type="Pfam" id="PF01066">
    <property type="entry name" value="CDP-OH_P_transf"/>
    <property type="match status" value="1"/>
</dbReference>
<protein>
    <recommendedName>
        <fullName evidence="11">CDP-diacylglycerol--glycerol-3-phosphate 3-phosphatidyltransferase</fullName>
        <ecNumber evidence="11">2.7.8.5</ecNumber>
    </recommendedName>
</protein>
<evidence type="ECO:0000256" key="11">
    <source>
        <dbReference type="NCBIfam" id="TIGR00560"/>
    </source>
</evidence>
<keyword evidence="3" id="KW-0444">Lipid biosynthesis</keyword>
<evidence type="ECO:0000256" key="2">
    <source>
        <dbReference type="ARBA" id="ARBA00010441"/>
    </source>
</evidence>
<keyword evidence="5 13" id="KW-0812">Transmembrane</keyword>
<dbReference type="Gene3D" id="1.20.120.1760">
    <property type="match status" value="1"/>
</dbReference>
<comment type="subcellular location">
    <subcellularLocation>
        <location evidence="1">Membrane</location>
        <topology evidence="1">Multi-pass membrane protein</topology>
    </subcellularLocation>
</comment>
<dbReference type="GO" id="GO:0046474">
    <property type="term" value="P:glycerophospholipid biosynthetic process"/>
    <property type="evidence" value="ECO:0007669"/>
    <property type="project" value="TreeGrafter"/>
</dbReference>
<keyword evidence="7" id="KW-0443">Lipid metabolism</keyword>
<evidence type="ECO:0000256" key="3">
    <source>
        <dbReference type="ARBA" id="ARBA00022516"/>
    </source>
</evidence>
<organism evidence="14 15">
    <name type="scientific">Asanoa hainanensis</name>
    <dbReference type="NCBI Taxonomy" id="560556"/>
    <lineage>
        <taxon>Bacteria</taxon>
        <taxon>Bacillati</taxon>
        <taxon>Actinomycetota</taxon>
        <taxon>Actinomycetes</taxon>
        <taxon>Micromonosporales</taxon>
        <taxon>Micromonosporaceae</taxon>
        <taxon>Asanoa</taxon>
    </lineage>
</organism>
<dbReference type="EMBL" id="FZPH01000018">
    <property type="protein sequence ID" value="SNT64845.1"/>
    <property type="molecule type" value="Genomic_DNA"/>
</dbReference>
<dbReference type="GO" id="GO:0008444">
    <property type="term" value="F:CDP-diacylglycerol-glycerol-3-phosphate 3-phosphatidyltransferase activity"/>
    <property type="evidence" value="ECO:0007669"/>
    <property type="project" value="UniProtKB-UniRule"/>
</dbReference>
<dbReference type="PANTHER" id="PTHR14269:SF52">
    <property type="entry name" value="PHOSPHATIDYLGLYCEROPHOSPHATE SYNTHASE-RELATED"/>
    <property type="match status" value="1"/>
</dbReference>
<evidence type="ECO:0000256" key="9">
    <source>
        <dbReference type="ARBA" id="ARBA00023209"/>
    </source>
</evidence>
<dbReference type="GO" id="GO:0016020">
    <property type="term" value="C:membrane"/>
    <property type="evidence" value="ECO:0007669"/>
    <property type="project" value="UniProtKB-SubCell"/>
</dbReference>
<evidence type="ECO:0000256" key="4">
    <source>
        <dbReference type="ARBA" id="ARBA00022679"/>
    </source>
</evidence>
<dbReference type="OrthoDB" id="9796672at2"/>
<dbReference type="InterPro" id="IPR043130">
    <property type="entry name" value="CDP-OH_PTrfase_TM_dom"/>
</dbReference>
<accession>A0A239PD20</accession>
<feature type="transmembrane region" description="Helical" evidence="13">
    <location>
        <begin position="166"/>
        <end position="184"/>
    </location>
</feature>
<feature type="transmembrane region" description="Helical" evidence="13">
    <location>
        <begin position="89"/>
        <end position="114"/>
    </location>
</feature>
<keyword evidence="9" id="KW-0594">Phospholipid biosynthesis</keyword>
<dbReference type="Proteomes" id="UP000198362">
    <property type="component" value="Unassembled WGS sequence"/>
</dbReference>
<feature type="transmembrane region" description="Helical" evidence="13">
    <location>
        <begin position="126"/>
        <end position="154"/>
    </location>
</feature>
<feature type="transmembrane region" description="Helical" evidence="13">
    <location>
        <begin position="50"/>
        <end position="69"/>
    </location>
</feature>
<dbReference type="PANTHER" id="PTHR14269">
    <property type="entry name" value="CDP-DIACYLGLYCEROL--GLYCEROL-3-PHOSPHATE 3-PHOSPHATIDYLTRANSFERASE-RELATED"/>
    <property type="match status" value="1"/>
</dbReference>
<keyword evidence="10" id="KW-1208">Phospholipid metabolism</keyword>
<keyword evidence="15" id="KW-1185">Reference proteome</keyword>
<dbReference type="AlphaFoldDB" id="A0A239PD20"/>
<dbReference type="NCBIfam" id="TIGR00560">
    <property type="entry name" value="pgsA"/>
    <property type="match status" value="1"/>
</dbReference>
<evidence type="ECO:0000313" key="15">
    <source>
        <dbReference type="Proteomes" id="UP000198362"/>
    </source>
</evidence>
<keyword evidence="6 13" id="KW-1133">Transmembrane helix</keyword>
<dbReference type="InterPro" id="IPR048254">
    <property type="entry name" value="CDP_ALCOHOL_P_TRANSF_CS"/>
</dbReference>